<evidence type="ECO:0000313" key="7">
    <source>
        <dbReference type="Proteomes" id="UP000008867"/>
    </source>
</evidence>
<dbReference type="InterPro" id="IPR005351">
    <property type="entry name" value="ASTER"/>
</dbReference>
<dbReference type="EMBL" id="FQ311442">
    <property type="protein sequence ID" value="CBQ71119.1"/>
    <property type="molecule type" value="Genomic_DNA"/>
</dbReference>
<keyword evidence="7" id="KW-1185">Reference proteome</keyword>
<dbReference type="AlphaFoldDB" id="E6ZV62"/>
<organism evidence="6 7">
    <name type="scientific">Sporisorium reilianum (strain SRZ2)</name>
    <name type="common">Maize head smut fungus</name>
    <dbReference type="NCBI Taxonomy" id="999809"/>
    <lineage>
        <taxon>Eukaryota</taxon>
        <taxon>Fungi</taxon>
        <taxon>Dikarya</taxon>
        <taxon>Basidiomycota</taxon>
        <taxon>Ustilaginomycotina</taxon>
        <taxon>Ustilaginomycetes</taxon>
        <taxon>Ustilaginales</taxon>
        <taxon>Ustilaginaceae</taxon>
        <taxon>Sporisorium</taxon>
    </lineage>
</organism>
<keyword evidence="4 5" id="KW-0472">Membrane</keyword>
<dbReference type="HOGENOM" id="CLU_149536_0_0_1"/>
<keyword evidence="3 5" id="KW-1133">Transmembrane helix</keyword>
<accession>E6ZV62</accession>
<gene>
    <name evidence="6" type="primary">Rba2</name>
    <name evidence="6" type="ORF">sr13580</name>
</gene>
<protein>
    <submittedName>
        <fullName evidence="6">Rba2 protein</fullName>
    </submittedName>
</protein>
<dbReference type="GO" id="GO:0005789">
    <property type="term" value="C:endoplasmic reticulum membrane"/>
    <property type="evidence" value="ECO:0007669"/>
    <property type="project" value="InterPro"/>
</dbReference>
<keyword evidence="2 5" id="KW-0812">Transmembrane</keyword>
<name>E6ZV62_SPORE</name>
<dbReference type="VEuPathDB" id="FungiDB:sr13580"/>
<proteinExistence type="predicted"/>
<feature type="transmembrane region" description="Helical" evidence="5">
    <location>
        <begin position="82"/>
        <end position="103"/>
    </location>
</feature>
<evidence type="ECO:0000256" key="2">
    <source>
        <dbReference type="ARBA" id="ARBA00022692"/>
    </source>
</evidence>
<sequence length="145" mass="15965">MSYRKVDASDPRRPELVRPLSLPKAWKTDDLDIYASFLGSVSMMSGAAMLTRAPYIAYAGLVFACAHIAHDRPFKSKRTSEVSTGGPFMSLIFAFLALIALILPKVTPHLILLENLLSPSQQQSMAPTFQRSVTLMINASSLYDT</sequence>
<comment type="subcellular location">
    <subcellularLocation>
        <location evidence="1">Membrane</location>
    </subcellularLocation>
</comment>
<dbReference type="Pfam" id="PF03669">
    <property type="entry name" value="ASTER"/>
    <property type="match status" value="1"/>
</dbReference>
<dbReference type="eggNOG" id="ENOG502R2VC">
    <property type="taxonomic scope" value="Eukaryota"/>
</dbReference>
<feature type="transmembrane region" description="Helical" evidence="5">
    <location>
        <begin position="53"/>
        <end position="70"/>
    </location>
</feature>
<dbReference type="Proteomes" id="UP000008867">
    <property type="component" value="Chromosome 20"/>
</dbReference>
<evidence type="ECO:0000313" key="6">
    <source>
        <dbReference type="EMBL" id="CBQ71119.1"/>
    </source>
</evidence>
<dbReference type="OrthoDB" id="3349092at2759"/>
<dbReference type="GO" id="GO:0045048">
    <property type="term" value="P:protein insertion into ER membrane"/>
    <property type="evidence" value="ECO:0007669"/>
    <property type="project" value="InterPro"/>
</dbReference>
<reference evidence="6 7" key="1">
    <citation type="journal article" date="2010" name="Science">
        <title>Pathogenicity determinants in smut fungi revealed by genome comparison.</title>
        <authorList>
            <person name="Schirawski J."/>
            <person name="Mannhaupt G."/>
            <person name="Muench K."/>
            <person name="Brefort T."/>
            <person name="Schipper K."/>
            <person name="Doehlemann G."/>
            <person name="Di Stasio M."/>
            <person name="Roessel N."/>
            <person name="Mendoza-Mendoza A."/>
            <person name="Pester D."/>
            <person name="Mueller O."/>
            <person name="Winterberg B."/>
            <person name="Meyer E."/>
            <person name="Ghareeb H."/>
            <person name="Wollenberg T."/>
            <person name="Muensterkoetter M."/>
            <person name="Wong P."/>
            <person name="Walter M."/>
            <person name="Stukenbrock E."/>
            <person name="Gueldener U."/>
            <person name="Kahmann R."/>
        </authorList>
    </citation>
    <scope>NUCLEOTIDE SEQUENCE [LARGE SCALE GENOMIC DNA]</scope>
    <source>
        <strain evidence="7">SRZ2</strain>
    </source>
</reference>
<evidence type="ECO:0000256" key="3">
    <source>
        <dbReference type="ARBA" id="ARBA00022989"/>
    </source>
</evidence>
<evidence type="ECO:0000256" key="4">
    <source>
        <dbReference type="ARBA" id="ARBA00023136"/>
    </source>
</evidence>
<dbReference type="GO" id="GO:0044183">
    <property type="term" value="F:protein folding chaperone"/>
    <property type="evidence" value="ECO:0007669"/>
    <property type="project" value="InterPro"/>
</dbReference>
<evidence type="ECO:0000256" key="1">
    <source>
        <dbReference type="ARBA" id="ARBA00004370"/>
    </source>
</evidence>
<evidence type="ECO:0000256" key="5">
    <source>
        <dbReference type="SAM" id="Phobius"/>
    </source>
</evidence>